<dbReference type="AlphaFoldDB" id="A0A087DU64"/>
<keyword evidence="1" id="KW-0808">Transferase</keyword>
<dbReference type="Gene3D" id="3.10.450.620">
    <property type="entry name" value="JHP933, nucleotidyltransferase-like core domain"/>
    <property type="match status" value="1"/>
</dbReference>
<dbReference type="InterPro" id="IPR014942">
    <property type="entry name" value="AbiEii"/>
</dbReference>
<sequence>MHDIESISEYAQQLAAEQNLANMVRTIEKELLHYEILDALDNDGLLDDLVFQGGTSLRLCYGAERYSEDLDFAGGQGFNRSDLATLKDCIEESVGRRYHVSANVKSPKKNDSTIATWTVEVDTSPRHTDIPRQRIKIEVASVDAHDAIARTLNVNYEGLPNSYADIILNVESQNEILADKVEAFVCSPHLRYRDLWDLAWLGKQPSIDMEKVVELRKLKESDYREIELYKERYPTIQEKLANAFESGDFLSELSRFLPASVISRTVQRPLWMQSTQSQLEGLFKQMA</sequence>
<dbReference type="Pfam" id="PF08843">
    <property type="entry name" value="AbiEii"/>
    <property type="match status" value="1"/>
</dbReference>
<proteinExistence type="predicted"/>
<dbReference type="OrthoDB" id="158131at2"/>
<dbReference type="Proteomes" id="UP000029055">
    <property type="component" value="Unassembled WGS sequence"/>
</dbReference>
<name>A0A087DU64_9BIFI</name>
<accession>A0A087DU64</accession>
<evidence type="ECO:0000313" key="2">
    <source>
        <dbReference type="Proteomes" id="UP000029055"/>
    </source>
</evidence>
<protein>
    <submittedName>
        <fullName evidence="1">Nucleotidyltransferase</fullName>
    </submittedName>
</protein>
<dbReference type="GO" id="GO:0016740">
    <property type="term" value="F:transferase activity"/>
    <property type="evidence" value="ECO:0007669"/>
    <property type="project" value="UniProtKB-KW"/>
</dbReference>
<keyword evidence="2" id="KW-1185">Reference proteome</keyword>
<dbReference type="STRING" id="77635.BISU_2266"/>
<evidence type="ECO:0000313" key="1">
    <source>
        <dbReference type="EMBL" id="KFI99064.1"/>
    </source>
</evidence>
<gene>
    <name evidence="1" type="ORF">BISU_2266</name>
</gene>
<dbReference type="RefSeq" id="WP_051246082.1">
    <property type="nucleotide sequence ID" value="NZ_CP062939.1"/>
</dbReference>
<comment type="caution">
    <text evidence="1">The sequence shown here is derived from an EMBL/GenBank/DDBJ whole genome shotgun (WGS) entry which is preliminary data.</text>
</comment>
<dbReference type="EMBL" id="JGZR01000016">
    <property type="protein sequence ID" value="KFI99064.1"/>
    <property type="molecule type" value="Genomic_DNA"/>
</dbReference>
<dbReference type="eggNOG" id="COG2253">
    <property type="taxonomic scope" value="Bacteria"/>
</dbReference>
<reference evidence="1 2" key="1">
    <citation type="submission" date="2014-03" db="EMBL/GenBank/DDBJ databases">
        <title>Genomics of Bifidobacteria.</title>
        <authorList>
            <person name="Ventura M."/>
            <person name="Milani C."/>
            <person name="Lugli G.A."/>
        </authorList>
    </citation>
    <scope>NUCLEOTIDE SEQUENCE [LARGE SCALE GENOMIC DNA]</scope>
    <source>
        <strain evidence="1 2">LMG 11597</strain>
    </source>
</reference>
<organism evidence="1 2">
    <name type="scientific">Bifidobacterium subtile</name>
    <dbReference type="NCBI Taxonomy" id="77635"/>
    <lineage>
        <taxon>Bacteria</taxon>
        <taxon>Bacillati</taxon>
        <taxon>Actinomycetota</taxon>
        <taxon>Actinomycetes</taxon>
        <taxon>Bifidobacteriales</taxon>
        <taxon>Bifidobacteriaceae</taxon>
        <taxon>Bifidobacterium</taxon>
    </lineage>
</organism>